<dbReference type="OrthoDB" id="5288100at2"/>
<dbReference type="SUPFAM" id="SSF48173">
    <property type="entry name" value="Cryptochrome/photolyase FAD-binding domain"/>
    <property type="match status" value="1"/>
</dbReference>
<comment type="caution">
    <text evidence="1">The sequence shown here is derived from an EMBL/GenBank/DDBJ whole genome shotgun (WGS) entry which is preliminary data.</text>
</comment>
<dbReference type="InterPro" id="IPR036134">
    <property type="entry name" value="Crypto/Photolyase_FAD-like_sf"/>
</dbReference>
<name>A0A5S3V6X7_9GAMM</name>
<sequence length="516" mass="60100">MQSSPTLRLILGDQLDVGHAWFQDKTQNVIYVIAELHQETNYTTHHIQKVCGFFAAMARFANALQQAQYQVSYLTLDDTAHDKDLPALIQRLCTEYGCAQFEYQQPDEYRLAQQLSNMVLENTSVHCVQSSHFFLPFNEISTYFTKDKHVTMEHFYRKMRKRFGILMEGDAPTGGQWNFDSDNRAKLKKADIPHIPEPLLFSYDMSDIIARIQRHKIKTIGELSQPFIWPTNRAEAQQLLTYFCKYLLPQFGKFQDAMTANSPHKWSLYHSRLSFALNSKILSPKQVIDAAINAYNANQDTISISQIEGFVRQILGWREYVRAVYWVNMPDYATYNTLTATRDLPKQFWDGQTKMRCMQQAIKQSLDWAYAHHIQRLMVTGNFCLLTGIDPDQVDNWYLGIYIDAIEWVEMPNTRGMTQFADNGIVATKPYAASGNYINKMSDYCSGCHYNVKQKTTEDACPLNSLYWNFMIEHRTRFAKNPRIGMVYRNWDKQDDVTKQQTLQRAQYYLNNIDSL</sequence>
<dbReference type="RefSeq" id="WP_138592815.1">
    <property type="nucleotide sequence ID" value="NZ_PNBX01000074.1"/>
</dbReference>
<protein>
    <submittedName>
        <fullName evidence="1">Cryptochrome/photolyase family protein</fullName>
    </submittedName>
</protein>
<dbReference type="Gene3D" id="3.40.50.620">
    <property type="entry name" value="HUPs"/>
    <property type="match status" value="1"/>
</dbReference>
<dbReference type="InterPro" id="IPR014729">
    <property type="entry name" value="Rossmann-like_a/b/a_fold"/>
</dbReference>
<dbReference type="InterPro" id="IPR007357">
    <property type="entry name" value="PhrB-like"/>
</dbReference>
<evidence type="ECO:0000313" key="2">
    <source>
        <dbReference type="Proteomes" id="UP000307217"/>
    </source>
</evidence>
<dbReference type="PANTHER" id="PTHR38657:SF1">
    <property type="entry name" value="SLR1343 PROTEIN"/>
    <property type="match status" value="1"/>
</dbReference>
<dbReference type="Gene3D" id="1.10.579.10">
    <property type="entry name" value="DNA Cyclobutane Dipyrimidine Photolyase, subunit A, domain 3"/>
    <property type="match status" value="1"/>
</dbReference>
<evidence type="ECO:0000313" key="1">
    <source>
        <dbReference type="EMBL" id="TMO66530.1"/>
    </source>
</evidence>
<dbReference type="AlphaFoldDB" id="A0A5S3V6X7"/>
<dbReference type="Gene3D" id="1.25.40.80">
    <property type="match status" value="1"/>
</dbReference>
<dbReference type="Pfam" id="PF04244">
    <property type="entry name" value="DPRP"/>
    <property type="match status" value="1"/>
</dbReference>
<dbReference type="GO" id="GO:0016829">
    <property type="term" value="F:lyase activity"/>
    <property type="evidence" value="ECO:0007669"/>
    <property type="project" value="UniProtKB-KW"/>
</dbReference>
<reference evidence="2" key="2">
    <citation type="submission" date="2019-06" db="EMBL/GenBank/DDBJ databases">
        <title>Co-occurence of chitin degradation, pigmentation and bioactivity in marine Pseudoalteromonas.</title>
        <authorList>
            <person name="Sonnenschein E.C."/>
            <person name="Bech P.K."/>
        </authorList>
    </citation>
    <scope>NUCLEOTIDE SEQUENCE [LARGE SCALE GENOMIC DNA]</scope>
    <source>
        <strain evidence="2">S3790</strain>
    </source>
</reference>
<dbReference type="InterPro" id="IPR052551">
    <property type="entry name" value="UV-DNA_repair_photolyase"/>
</dbReference>
<reference evidence="1 2" key="1">
    <citation type="submission" date="2018-01" db="EMBL/GenBank/DDBJ databases">
        <authorList>
            <person name="Paulsen S."/>
            <person name="Gram L.K."/>
        </authorList>
    </citation>
    <scope>NUCLEOTIDE SEQUENCE [LARGE SCALE GENOMIC DNA]</scope>
    <source>
        <strain evidence="1 2">S3790</strain>
    </source>
</reference>
<dbReference type="Proteomes" id="UP000307217">
    <property type="component" value="Unassembled WGS sequence"/>
</dbReference>
<dbReference type="Gene3D" id="1.10.10.1710">
    <property type="entry name" value="Deoxyribodipyrimidine photolyase-related"/>
    <property type="match status" value="1"/>
</dbReference>
<proteinExistence type="predicted"/>
<keyword evidence="1" id="KW-0456">Lyase</keyword>
<dbReference type="PANTHER" id="PTHR38657">
    <property type="entry name" value="SLR1343 PROTEIN"/>
    <property type="match status" value="1"/>
</dbReference>
<dbReference type="EMBL" id="PNBX01000074">
    <property type="protein sequence ID" value="TMO66530.1"/>
    <property type="molecule type" value="Genomic_DNA"/>
</dbReference>
<gene>
    <name evidence="1" type="ORF">CWC19_16165</name>
</gene>
<accession>A0A5S3V6X7</accession>
<organism evidence="1 2">
    <name type="scientific">Pseudoalteromonas aurantia</name>
    <dbReference type="NCBI Taxonomy" id="43654"/>
    <lineage>
        <taxon>Bacteria</taxon>
        <taxon>Pseudomonadati</taxon>
        <taxon>Pseudomonadota</taxon>
        <taxon>Gammaproteobacteria</taxon>
        <taxon>Alteromonadales</taxon>
        <taxon>Pseudoalteromonadaceae</taxon>
        <taxon>Pseudoalteromonas</taxon>
    </lineage>
</organism>